<dbReference type="PANTHER" id="PTHR15898:SF13">
    <property type="entry name" value="BIFUNCTIONAL APOPTOSIS REGULATOR"/>
    <property type="match status" value="1"/>
</dbReference>
<dbReference type="EC" id="2.3.2.27" evidence="3"/>
<dbReference type="PANTHER" id="PTHR15898">
    <property type="entry name" value="BIFUNCTIONAL APOPTOSIS REGULATOR"/>
    <property type="match status" value="1"/>
</dbReference>
<dbReference type="InterPro" id="IPR003613">
    <property type="entry name" value="Ubox_domain"/>
</dbReference>
<proteinExistence type="predicted"/>
<dbReference type="RefSeq" id="XP_024400875.1">
    <property type="nucleotide sequence ID" value="XM_024545107.2"/>
</dbReference>
<accession>A0A7I4BAE5</accession>
<dbReference type="GeneID" id="112294547"/>
<evidence type="ECO:0000256" key="1">
    <source>
        <dbReference type="ARBA" id="ARBA00000900"/>
    </source>
</evidence>
<gene>
    <name evidence="5" type="primary">LOC112294547</name>
</gene>
<name>A0A7I4BAE5_PHYPA</name>
<dbReference type="EnsemblPlants" id="Pp3c17_5550V3.4">
    <property type="protein sequence ID" value="Pp3c17_5550V3.4"/>
    <property type="gene ID" value="Pp3c17_5550"/>
</dbReference>
<evidence type="ECO:0000259" key="4">
    <source>
        <dbReference type="SMART" id="SM00504"/>
    </source>
</evidence>
<dbReference type="GO" id="GO:0061630">
    <property type="term" value="F:ubiquitin protein ligase activity"/>
    <property type="evidence" value="ECO:0007669"/>
    <property type="project" value="UniProtKB-EC"/>
</dbReference>
<dbReference type="InterPro" id="IPR011989">
    <property type="entry name" value="ARM-like"/>
</dbReference>
<protein>
    <recommendedName>
        <fullName evidence="3">RING-type E3 ubiquitin transferase</fullName>
        <ecNumber evidence="3">2.3.2.27</ecNumber>
    </recommendedName>
</protein>
<dbReference type="EnsemblPlants" id="Pp3c17_5550V3.2">
    <property type="protein sequence ID" value="Pp3c17_5550V3.2"/>
    <property type="gene ID" value="Pp3c17_5550"/>
</dbReference>
<dbReference type="Gramene" id="Pp3c17_5550V3.4">
    <property type="protein sequence ID" value="Pp3c17_5550V3.4"/>
    <property type="gene ID" value="Pp3c17_5550"/>
</dbReference>
<reference evidence="5" key="3">
    <citation type="submission" date="2020-12" db="UniProtKB">
        <authorList>
            <consortium name="EnsemblPlants"/>
        </authorList>
    </citation>
    <scope>IDENTIFICATION</scope>
</reference>
<evidence type="ECO:0000256" key="2">
    <source>
        <dbReference type="ARBA" id="ARBA00004906"/>
    </source>
</evidence>
<organism evidence="5 6">
    <name type="scientific">Physcomitrium patens</name>
    <name type="common">Spreading-leaved earth moss</name>
    <name type="synonym">Physcomitrella patens</name>
    <dbReference type="NCBI Taxonomy" id="3218"/>
    <lineage>
        <taxon>Eukaryota</taxon>
        <taxon>Viridiplantae</taxon>
        <taxon>Streptophyta</taxon>
        <taxon>Embryophyta</taxon>
        <taxon>Bryophyta</taxon>
        <taxon>Bryophytina</taxon>
        <taxon>Bryopsida</taxon>
        <taxon>Funariidae</taxon>
        <taxon>Funariales</taxon>
        <taxon>Funariaceae</taxon>
        <taxon>Physcomitrium</taxon>
    </lineage>
</organism>
<evidence type="ECO:0000256" key="3">
    <source>
        <dbReference type="ARBA" id="ARBA00012483"/>
    </source>
</evidence>
<dbReference type="UniPathway" id="UPA00143"/>
<comment type="pathway">
    <text evidence="2">Protein modification; protein ubiquitination.</text>
</comment>
<comment type="catalytic activity">
    <reaction evidence="1">
        <text>S-ubiquitinyl-[E2 ubiquitin-conjugating enzyme]-L-cysteine + [acceptor protein]-L-lysine = [E2 ubiquitin-conjugating enzyme]-L-cysteine + N(6)-ubiquitinyl-[acceptor protein]-L-lysine.</text>
        <dbReference type="EC" id="2.3.2.27"/>
    </reaction>
</comment>
<dbReference type="Gene3D" id="3.30.40.10">
    <property type="entry name" value="Zinc/RING finger domain, C3HC4 (zinc finger)"/>
    <property type="match status" value="1"/>
</dbReference>
<dbReference type="OMA" id="MAIIRIM"/>
<dbReference type="Proteomes" id="UP000006727">
    <property type="component" value="Chromosome 17"/>
</dbReference>
<dbReference type="EMBL" id="ABEU02000017">
    <property type="status" value="NOT_ANNOTATED_CDS"/>
    <property type="molecule type" value="Genomic_DNA"/>
</dbReference>
<evidence type="ECO:0000313" key="6">
    <source>
        <dbReference type="Proteomes" id="UP000006727"/>
    </source>
</evidence>
<sequence>MPVSAENDLKLEWISTTIDALENLPHIRNLNALLLETIRRLETLLKELPRETWTRVEEKTLRKLGKAFEDVSRSAMEWKRHRLRLLLTEDTCAAELYDAVMNVQDRFSELEVHQNCKGEANSIVKQLGQVAQELGEESDCSELNKVSAAFKKKLLDFLRSNSYSRSSEHATFACTWLAKQLDTDVDTIRQELQEIKKHAHASPRQMQKIDSELLEQLILFMTEAETITSTSDCLFDIKSKLECGLCKRLMLRPVVIDSGVSFCKGCIEEYLKCEKTICPVTGRPVSRRFVVSVTLQDLITCCGGAVESAVDEPTTEEGNSSDISVDGPFIDDSLERRIELGLEQLCSTARRRVLAGFSHLTKCALLPGGPRAVFNAQYLPKSSSPDESEAMKVIPTAIKLARTQDPQYTKRAVKLMKALTSDLNEVEGADPEIVDEVAEGLDVLIPLMKGKMLNSTPLVAAETLVNILVNKEVRKEVLIYDGIIPAFISFSNVNAASTNIKDRSRVHRVCTWGLPRLASSTRRGDKTQLIVAALIKLLQKSLIYPPEPEYLVKDLLVELEKQILALDNATSTNEVCLLVWKGMTDLMKTEALHIHESVSGKMAIIRIMRKLCEMYTDTFGEHNGKYLISYLLFMIRGTSSERKNHLESLRPHPRENIEELTTLLLHSVELLSFCVAHGRKTVQHVLAEKLEDRNTLREVLYSEETSLISYECRLDVLSIFEQFDMEDPVGDVAMVLRWKNSENLTFRQLVASKLRHWIEKKDRLTEIQDAGGVDALLVLLEDKDLTCKQDALVALQALPSNIAVPIDQLPLQTIVGFLDQQWHSDVSNAALGLLDLMLKSKADSTNEILETEGALDAALNLLEMNPQCPSSEKGASALLKMAQDHADARHRIANARVDGLGGLNILVKYVKGFGTSDFKEVLTAILVLFCKNEETSEAVIEADGHRFLLASLEENISKQSAAEGLLELVKNVKTRPKVLEAGFVSTACKIVSDAGRCPCTAIALGLEIISSTPEGLDQICAEGSSVSALLTLLENCSGSDGMDAAAIVISRLYPLLEHESQERMNHACNILVRYVKKTPPNRISHAKPFYRALAAFAVKPMGKLIIHEGRFLHLQLSITDSDVQNLVLKILVEMSANPSENGTANQHATMINNCLITDEIGENLFSFIKKENLDQFGGRTESLECALILIRNLSLTGTMHCEQLLRNNAVTILLDVVKHHLQSLSTVIVLSTKALEKFLEVPEGRQAFMIPEGGLARGVQIIVSVLEHSVLGRYAQINSSSTALLVAVARDKKCCKEACKQMYRLGILKLLKEMVLRGATSNIMWQAAALMKLLAMYGPTSVCKDMKEGNCLKALFELRNIDRCTELAEDVLKFVAEKNRECKKAIESMGFNGSLTERR</sequence>
<dbReference type="InterPro" id="IPR013083">
    <property type="entry name" value="Znf_RING/FYVE/PHD"/>
</dbReference>
<dbReference type="SUPFAM" id="SSF57850">
    <property type="entry name" value="RING/U-box"/>
    <property type="match status" value="1"/>
</dbReference>
<dbReference type="GO" id="GO:0016567">
    <property type="term" value="P:protein ubiquitination"/>
    <property type="evidence" value="ECO:0007669"/>
    <property type="project" value="UniProtKB-UniPathway"/>
</dbReference>
<keyword evidence="6" id="KW-1185">Reference proteome</keyword>
<reference evidence="5 6" key="2">
    <citation type="journal article" date="2018" name="Plant J.">
        <title>The Physcomitrella patens chromosome-scale assembly reveals moss genome structure and evolution.</title>
        <authorList>
            <person name="Lang D."/>
            <person name="Ullrich K.K."/>
            <person name="Murat F."/>
            <person name="Fuchs J."/>
            <person name="Jenkins J."/>
            <person name="Haas F.B."/>
            <person name="Piednoel M."/>
            <person name="Gundlach H."/>
            <person name="Van Bel M."/>
            <person name="Meyberg R."/>
            <person name="Vives C."/>
            <person name="Morata J."/>
            <person name="Symeonidi A."/>
            <person name="Hiss M."/>
            <person name="Muchero W."/>
            <person name="Kamisugi Y."/>
            <person name="Saleh O."/>
            <person name="Blanc G."/>
            <person name="Decker E.L."/>
            <person name="van Gessel N."/>
            <person name="Grimwood J."/>
            <person name="Hayes R.D."/>
            <person name="Graham S.W."/>
            <person name="Gunter L.E."/>
            <person name="McDaniel S.F."/>
            <person name="Hoernstein S.N.W."/>
            <person name="Larsson A."/>
            <person name="Li F.W."/>
            <person name="Perroud P.F."/>
            <person name="Phillips J."/>
            <person name="Ranjan P."/>
            <person name="Rokshar D.S."/>
            <person name="Rothfels C.J."/>
            <person name="Schneider L."/>
            <person name="Shu S."/>
            <person name="Stevenson D.W."/>
            <person name="Thummler F."/>
            <person name="Tillich M."/>
            <person name="Villarreal Aguilar J.C."/>
            <person name="Widiez T."/>
            <person name="Wong G.K."/>
            <person name="Wymore A."/>
            <person name="Zhang Y."/>
            <person name="Zimmer A.D."/>
            <person name="Quatrano R.S."/>
            <person name="Mayer K.F.X."/>
            <person name="Goodstein D."/>
            <person name="Casacuberta J.M."/>
            <person name="Vandepoele K."/>
            <person name="Reski R."/>
            <person name="Cuming A.C."/>
            <person name="Tuskan G.A."/>
            <person name="Maumus F."/>
            <person name="Salse J."/>
            <person name="Schmutz J."/>
            <person name="Rensing S.A."/>
        </authorList>
    </citation>
    <scope>NUCLEOTIDE SEQUENCE [LARGE SCALE GENOMIC DNA]</scope>
    <source>
        <strain evidence="5 6">cv. Gransden 2004</strain>
    </source>
</reference>
<dbReference type="SUPFAM" id="SSF48371">
    <property type="entry name" value="ARM repeat"/>
    <property type="match status" value="3"/>
</dbReference>
<feature type="domain" description="U-box" evidence="4">
    <location>
        <begin position="240"/>
        <end position="302"/>
    </location>
</feature>
<reference evidence="5 6" key="1">
    <citation type="journal article" date="2008" name="Science">
        <title>The Physcomitrella genome reveals evolutionary insights into the conquest of land by plants.</title>
        <authorList>
            <person name="Rensing S."/>
            <person name="Lang D."/>
            <person name="Zimmer A."/>
            <person name="Terry A."/>
            <person name="Salamov A."/>
            <person name="Shapiro H."/>
            <person name="Nishiyama T."/>
            <person name="Perroud P.-F."/>
            <person name="Lindquist E."/>
            <person name="Kamisugi Y."/>
            <person name="Tanahashi T."/>
            <person name="Sakakibara K."/>
            <person name="Fujita T."/>
            <person name="Oishi K."/>
            <person name="Shin-I T."/>
            <person name="Kuroki Y."/>
            <person name="Toyoda A."/>
            <person name="Suzuki Y."/>
            <person name="Hashimoto A."/>
            <person name="Yamaguchi K."/>
            <person name="Sugano A."/>
            <person name="Kohara Y."/>
            <person name="Fujiyama A."/>
            <person name="Anterola A."/>
            <person name="Aoki S."/>
            <person name="Ashton N."/>
            <person name="Barbazuk W.B."/>
            <person name="Barker E."/>
            <person name="Bennetzen J."/>
            <person name="Bezanilla M."/>
            <person name="Blankenship R."/>
            <person name="Cho S.H."/>
            <person name="Dutcher S."/>
            <person name="Estelle M."/>
            <person name="Fawcett J.A."/>
            <person name="Gundlach H."/>
            <person name="Hanada K."/>
            <person name="Heyl A."/>
            <person name="Hicks K.A."/>
            <person name="Hugh J."/>
            <person name="Lohr M."/>
            <person name="Mayer K."/>
            <person name="Melkozernov A."/>
            <person name="Murata T."/>
            <person name="Nelson D."/>
            <person name="Pils B."/>
            <person name="Prigge M."/>
            <person name="Reiss B."/>
            <person name="Renner T."/>
            <person name="Rombauts S."/>
            <person name="Rushton P."/>
            <person name="Sanderfoot A."/>
            <person name="Schween G."/>
            <person name="Shiu S.-H."/>
            <person name="Stueber K."/>
            <person name="Theodoulou F.L."/>
            <person name="Tu H."/>
            <person name="Van de Peer Y."/>
            <person name="Verrier P.J."/>
            <person name="Waters E."/>
            <person name="Wood A."/>
            <person name="Yang L."/>
            <person name="Cove D."/>
            <person name="Cuming A."/>
            <person name="Hasebe M."/>
            <person name="Lucas S."/>
            <person name="Mishler D.B."/>
            <person name="Reski R."/>
            <person name="Grigoriev I."/>
            <person name="Quatrano R.S."/>
            <person name="Boore J.L."/>
        </authorList>
    </citation>
    <scope>NUCLEOTIDE SEQUENCE [LARGE SCALE GENOMIC DNA]</scope>
    <source>
        <strain evidence="5 6">cv. Gransden 2004</strain>
    </source>
</reference>
<dbReference type="Gramene" id="Pp3c17_5550V3.2">
    <property type="protein sequence ID" value="Pp3c17_5550V3.2"/>
    <property type="gene ID" value="Pp3c17_5550"/>
</dbReference>
<dbReference type="SMART" id="SM00504">
    <property type="entry name" value="Ubox"/>
    <property type="match status" value="1"/>
</dbReference>
<dbReference type="InterPro" id="IPR016024">
    <property type="entry name" value="ARM-type_fold"/>
</dbReference>
<evidence type="ECO:0000313" key="5">
    <source>
        <dbReference type="EnsemblPlants" id="Pp3c17_5550V3.4"/>
    </source>
</evidence>
<dbReference type="Gene3D" id="1.25.10.10">
    <property type="entry name" value="Leucine-rich Repeat Variant"/>
    <property type="match status" value="3"/>
</dbReference>